<comment type="caution">
    <text evidence="5">The sequence shown here is derived from an EMBL/GenBank/DDBJ whole genome shotgun (WGS) entry which is preliminary data.</text>
</comment>
<evidence type="ECO:0000256" key="3">
    <source>
        <dbReference type="SAM" id="MobiDB-lite"/>
    </source>
</evidence>
<feature type="coiled-coil region" evidence="2">
    <location>
        <begin position="657"/>
        <end position="726"/>
    </location>
</feature>
<dbReference type="Proteomes" id="UP000593562">
    <property type="component" value="Unassembled WGS sequence"/>
</dbReference>
<dbReference type="GO" id="GO:0003779">
    <property type="term" value="F:actin binding"/>
    <property type="evidence" value="ECO:0007669"/>
    <property type="project" value="InterPro"/>
</dbReference>
<dbReference type="FunCoup" id="A0A7J7CL24">
    <property type="interactions" value="42"/>
</dbReference>
<dbReference type="AlphaFoldDB" id="A0A7J7CL24"/>
<evidence type="ECO:0000313" key="5">
    <source>
        <dbReference type="EMBL" id="KAF5734765.1"/>
    </source>
</evidence>
<name>A0A7J7CL24_TRIWF</name>
<dbReference type="EMBL" id="JAAARO010000015">
    <property type="protein sequence ID" value="KAF5734765.1"/>
    <property type="molecule type" value="Genomic_DNA"/>
</dbReference>
<feature type="compositionally biased region" description="Basic and acidic residues" evidence="3">
    <location>
        <begin position="125"/>
        <end position="134"/>
    </location>
</feature>
<proteinExistence type="predicted"/>
<organism evidence="5 6">
    <name type="scientific">Tripterygium wilfordii</name>
    <name type="common">Thunder God vine</name>
    <dbReference type="NCBI Taxonomy" id="458696"/>
    <lineage>
        <taxon>Eukaryota</taxon>
        <taxon>Viridiplantae</taxon>
        <taxon>Streptophyta</taxon>
        <taxon>Embryophyta</taxon>
        <taxon>Tracheophyta</taxon>
        <taxon>Spermatophyta</taxon>
        <taxon>Magnoliopsida</taxon>
        <taxon>eudicotyledons</taxon>
        <taxon>Gunneridae</taxon>
        <taxon>Pentapetalae</taxon>
        <taxon>rosids</taxon>
        <taxon>fabids</taxon>
        <taxon>Celastrales</taxon>
        <taxon>Celastraceae</taxon>
        <taxon>Tripterygium</taxon>
    </lineage>
</organism>
<dbReference type="PANTHER" id="PTHR47357:SF1">
    <property type="entry name" value="SPINDLE POLE BODY COMPONENT 110"/>
    <property type="match status" value="1"/>
</dbReference>
<dbReference type="PANTHER" id="PTHR47357">
    <property type="entry name" value="COP1-INTERACTIVE PROTEIN 1"/>
    <property type="match status" value="1"/>
</dbReference>
<dbReference type="InParanoid" id="A0A7J7CL24"/>
<sequence>MQLIPHSEVRFVSTCRFFRALKYRWIKPCSDARFLKLKTCARDEKASFYHIDPEKDEELRGTKQEIEDKVKRIRKLVNEDHGEEDGVSVENSRKESLADLIDDFYEHYQSLYAHYDHLTGELRKKVHDKQDKESSSSSSDSDSDKSSKHKGDKNGKMEGEFRKMMDELKLELEAAKSEVTDLKRELIVTREEKEALDLEYQTALSRIKEADEANRDMMLEADRLTVEKSELLAEKEKLDQDLYIAGKIEAEQSQRLENIDAERHNLLVEKETAMRRIEEGEKITEDLKTTVDRLEAEKATLGQELETLKVEISDFEKMAKHRENEISALIRRLEDNENESVSRTENLTAQINSLLADMDSLRAHRAELEVRILFESGEASTQVKGLVDQVNMLQQELESLNSQKAELEMQLEKKTQEITEQLIQVENMKEQILGMTNDQHRLHEEKESLTEQINHLQREVNSLCIQKSELEEHIKTSILENTQLREEKEYKLNLEVAQKKIGEMAEEFRRKIEAKIQKVAELEEIIEELRRDVEVKGDELNTLVDYVRTLEVKLRLSNQKLRVTEQLLTEKEESFRDNEAKFLEEQKILEERITSLAQSLAANSEAYDKMITDVSGKVKNTMAGADIVIHKFEEDFGNYESCIVTVSKELQSAMHWVRETNNEREQLKTEISSLCMELKDKKEQESMFRERVGELEMKARKVEGEKEILIKTVQQLEMKVEVLQKITKEKDEGISGLGEEKREAIRQLCLWIDYHRSRNDYLREVLSKIPVRGRRTT</sequence>
<dbReference type="PROSITE" id="PS51774">
    <property type="entry name" value="NAB"/>
    <property type="match status" value="1"/>
</dbReference>
<dbReference type="InterPro" id="IPR011684">
    <property type="entry name" value="NAB"/>
</dbReference>
<feature type="domain" description="NAB" evidence="4">
    <location>
        <begin position="43"/>
        <end position="122"/>
    </location>
</feature>
<feature type="region of interest" description="Disordered" evidence="3">
    <location>
        <begin position="125"/>
        <end position="159"/>
    </location>
</feature>
<dbReference type="Pfam" id="PF07765">
    <property type="entry name" value="KIP1"/>
    <property type="match status" value="1"/>
</dbReference>
<keyword evidence="6" id="KW-1185">Reference proteome</keyword>
<dbReference type="Gene3D" id="1.10.287.1490">
    <property type="match status" value="1"/>
</dbReference>
<dbReference type="GO" id="GO:0005856">
    <property type="term" value="C:cytoskeleton"/>
    <property type="evidence" value="ECO:0007669"/>
    <property type="project" value="TreeGrafter"/>
</dbReference>
<evidence type="ECO:0000256" key="2">
    <source>
        <dbReference type="SAM" id="Coils"/>
    </source>
</evidence>
<keyword evidence="1 2" id="KW-0175">Coiled coil</keyword>
<evidence type="ECO:0000259" key="4">
    <source>
        <dbReference type="PROSITE" id="PS51774"/>
    </source>
</evidence>
<evidence type="ECO:0000313" key="6">
    <source>
        <dbReference type="Proteomes" id="UP000593562"/>
    </source>
</evidence>
<evidence type="ECO:0000256" key="1">
    <source>
        <dbReference type="ARBA" id="ARBA00023054"/>
    </source>
</evidence>
<dbReference type="GO" id="GO:0005200">
    <property type="term" value="F:structural constituent of cytoskeleton"/>
    <property type="evidence" value="ECO:0007669"/>
    <property type="project" value="TreeGrafter"/>
</dbReference>
<accession>A0A7J7CL24</accession>
<gene>
    <name evidence="5" type="ORF">HS088_TW15G00257</name>
</gene>
<reference evidence="5 6" key="1">
    <citation type="journal article" date="2020" name="Nat. Commun.">
        <title>Genome of Tripterygium wilfordii and identification of cytochrome P450 involved in triptolide biosynthesis.</title>
        <authorList>
            <person name="Tu L."/>
            <person name="Su P."/>
            <person name="Zhang Z."/>
            <person name="Gao L."/>
            <person name="Wang J."/>
            <person name="Hu T."/>
            <person name="Zhou J."/>
            <person name="Zhang Y."/>
            <person name="Zhao Y."/>
            <person name="Liu Y."/>
            <person name="Song Y."/>
            <person name="Tong Y."/>
            <person name="Lu Y."/>
            <person name="Yang J."/>
            <person name="Xu C."/>
            <person name="Jia M."/>
            <person name="Peters R.J."/>
            <person name="Huang L."/>
            <person name="Gao W."/>
        </authorList>
    </citation>
    <scope>NUCLEOTIDE SEQUENCE [LARGE SCALE GENOMIC DNA]</scope>
    <source>
        <strain evidence="6">cv. XIE 37</strain>
        <tissue evidence="5">Leaf</tissue>
    </source>
</reference>
<protein>
    <submittedName>
        <fullName evidence="5">Leucine-rich repeat-containing protein</fullName>
    </submittedName>
</protein>